<feature type="compositionally biased region" description="Polar residues" evidence="4">
    <location>
        <begin position="422"/>
        <end position="431"/>
    </location>
</feature>
<feature type="repeat" description="RCC1" evidence="2">
    <location>
        <begin position="34"/>
        <end position="90"/>
    </location>
</feature>
<dbReference type="EMBL" id="BLLK01000022">
    <property type="protein sequence ID" value="GFH46558.1"/>
    <property type="molecule type" value="Genomic_DNA"/>
</dbReference>
<evidence type="ECO:0000256" key="2">
    <source>
        <dbReference type="PROSITE-ProRule" id="PRU00235"/>
    </source>
</evidence>
<evidence type="ECO:0000256" key="4">
    <source>
        <dbReference type="SAM" id="MobiDB-lite"/>
    </source>
</evidence>
<dbReference type="AlphaFoldDB" id="A0AAD3CJ21"/>
<protein>
    <submittedName>
        <fullName evidence="5">Uncharacterized protein</fullName>
    </submittedName>
</protein>
<evidence type="ECO:0000256" key="1">
    <source>
        <dbReference type="ARBA" id="ARBA00022737"/>
    </source>
</evidence>
<feature type="region of interest" description="Disordered" evidence="4">
    <location>
        <begin position="345"/>
        <end position="374"/>
    </location>
</feature>
<dbReference type="PRINTS" id="PR00633">
    <property type="entry name" value="RCCNDNSATION"/>
</dbReference>
<dbReference type="Proteomes" id="UP001054902">
    <property type="component" value="Unassembled WGS sequence"/>
</dbReference>
<dbReference type="PANTHER" id="PTHR22870">
    <property type="entry name" value="REGULATOR OF CHROMOSOME CONDENSATION"/>
    <property type="match status" value="1"/>
</dbReference>
<evidence type="ECO:0000313" key="6">
    <source>
        <dbReference type="Proteomes" id="UP001054902"/>
    </source>
</evidence>
<evidence type="ECO:0000313" key="5">
    <source>
        <dbReference type="EMBL" id="GFH46558.1"/>
    </source>
</evidence>
<feature type="region of interest" description="Disordered" evidence="4">
    <location>
        <begin position="406"/>
        <end position="431"/>
    </location>
</feature>
<dbReference type="InterPro" id="IPR009091">
    <property type="entry name" value="RCC1/BLIP-II"/>
</dbReference>
<dbReference type="InterPro" id="IPR000408">
    <property type="entry name" value="Reg_chr_condens"/>
</dbReference>
<dbReference type="Pfam" id="PF00415">
    <property type="entry name" value="RCC1"/>
    <property type="match status" value="1"/>
</dbReference>
<organism evidence="5 6">
    <name type="scientific">Chaetoceros tenuissimus</name>
    <dbReference type="NCBI Taxonomy" id="426638"/>
    <lineage>
        <taxon>Eukaryota</taxon>
        <taxon>Sar</taxon>
        <taxon>Stramenopiles</taxon>
        <taxon>Ochrophyta</taxon>
        <taxon>Bacillariophyta</taxon>
        <taxon>Coscinodiscophyceae</taxon>
        <taxon>Chaetocerotophycidae</taxon>
        <taxon>Chaetocerotales</taxon>
        <taxon>Chaetocerotaceae</taxon>
        <taxon>Chaetoceros</taxon>
    </lineage>
</organism>
<feature type="coiled-coil region" evidence="3">
    <location>
        <begin position="233"/>
        <end position="260"/>
    </location>
</feature>
<feature type="compositionally biased region" description="Low complexity" evidence="4">
    <location>
        <begin position="166"/>
        <end position="176"/>
    </location>
</feature>
<keyword evidence="6" id="KW-1185">Reference proteome</keyword>
<accession>A0AAD3CJ21</accession>
<name>A0AAD3CJ21_9STRA</name>
<dbReference type="PROSITE" id="PS50012">
    <property type="entry name" value="RCC1_3"/>
    <property type="match status" value="1"/>
</dbReference>
<comment type="caution">
    <text evidence="5">The sequence shown here is derived from an EMBL/GenBank/DDBJ whole genome shotgun (WGS) entry which is preliminary data.</text>
</comment>
<sequence length="431" mass="50791">MGDVHVPTLIKGIAEIPLIKAGFAHSAIVTKVDAQLFTFGNNESGQLGLRNETNQSKPTKVHFHRDSKYSTYSVIDVDCGNLHTLALVVPVDFQEYQEHKSLIRRMKCGILVLEKFARLVLMKRRMRLFRETLKSRKEAQIQVVKPRLSSPLLEQNQSEHSDESSTESSNHSTNDEVIQVTSTLDELVAFESEDELSKLMTKRILRLEAYKQKKRLILLTEVQREREQIRMFQENILSRKKNHRDRIERLRKRIQTRKIDETRIEDKSKLSTVNQNIQKPLQTMKKKKKTKILPSRPTKLLTKEKNISLVRRKEPSKPKMPSKKRNDILLERRKARLVQQALKEQQEQERIVKEEQQRQLHEDAAKKTQESVELERKERLLRRKKMLSNFTKKKRLHNTINTRMTEATNPNKNKKTFDRSFKSVSDWNHQL</sequence>
<dbReference type="SUPFAM" id="SSF50985">
    <property type="entry name" value="RCC1/BLIP-II"/>
    <property type="match status" value="1"/>
</dbReference>
<feature type="region of interest" description="Disordered" evidence="4">
    <location>
        <begin position="152"/>
        <end position="176"/>
    </location>
</feature>
<keyword evidence="3" id="KW-0175">Coiled coil</keyword>
<dbReference type="Gene3D" id="2.130.10.30">
    <property type="entry name" value="Regulator of chromosome condensation 1/beta-lactamase-inhibitor protein II"/>
    <property type="match status" value="1"/>
</dbReference>
<dbReference type="InterPro" id="IPR051210">
    <property type="entry name" value="Ub_ligase/GEF_domain"/>
</dbReference>
<gene>
    <name evidence="5" type="ORF">CTEN210_03032</name>
</gene>
<keyword evidence="1" id="KW-0677">Repeat</keyword>
<reference evidence="5 6" key="1">
    <citation type="journal article" date="2021" name="Sci. Rep.">
        <title>The genome of the diatom Chaetoceros tenuissimus carries an ancient integrated fragment of an extant virus.</title>
        <authorList>
            <person name="Hongo Y."/>
            <person name="Kimura K."/>
            <person name="Takaki Y."/>
            <person name="Yoshida Y."/>
            <person name="Baba S."/>
            <person name="Kobayashi G."/>
            <person name="Nagasaki K."/>
            <person name="Hano T."/>
            <person name="Tomaru Y."/>
        </authorList>
    </citation>
    <scope>NUCLEOTIDE SEQUENCE [LARGE SCALE GENOMIC DNA]</scope>
    <source>
        <strain evidence="5 6">NIES-3715</strain>
    </source>
</reference>
<evidence type="ECO:0000256" key="3">
    <source>
        <dbReference type="SAM" id="Coils"/>
    </source>
</evidence>
<proteinExistence type="predicted"/>
<dbReference type="PANTHER" id="PTHR22870:SF155">
    <property type="entry name" value="E3 UBIQUITIN-PROTEIN LIGASE HERC1-RELATED"/>
    <property type="match status" value="1"/>
</dbReference>